<accession>A0A5K7XHK2</accession>
<keyword evidence="3 7" id="KW-0479">Metal-binding</keyword>
<dbReference type="EC" id="1.11.1.5" evidence="11"/>
<comment type="subcellular location">
    <subcellularLocation>
        <location evidence="1">Cell envelope</location>
    </subcellularLocation>
</comment>
<evidence type="ECO:0000256" key="5">
    <source>
        <dbReference type="ARBA" id="ARBA00023002"/>
    </source>
</evidence>
<dbReference type="PROSITE" id="PS51007">
    <property type="entry name" value="CYTC"/>
    <property type="match status" value="2"/>
</dbReference>
<evidence type="ECO:0000313" key="12">
    <source>
        <dbReference type="Proteomes" id="UP000326837"/>
    </source>
</evidence>
<dbReference type="EMBL" id="AP021861">
    <property type="protein sequence ID" value="BBO36360.1"/>
    <property type="molecule type" value="Genomic_DNA"/>
</dbReference>
<dbReference type="KEGG" id="lpav:PLANPX_5972"/>
<evidence type="ECO:0000256" key="2">
    <source>
        <dbReference type="ARBA" id="ARBA00022617"/>
    </source>
</evidence>
<dbReference type="GO" id="GO:0004130">
    <property type="term" value="F:cytochrome-c peroxidase activity"/>
    <property type="evidence" value="ECO:0007669"/>
    <property type="project" value="UniProtKB-EC"/>
</dbReference>
<feature type="domain" description="Cytochrome c" evidence="10">
    <location>
        <begin position="380"/>
        <end position="504"/>
    </location>
</feature>
<dbReference type="PANTHER" id="PTHR30600">
    <property type="entry name" value="CYTOCHROME C PEROXIDASE-RELATED"/>
    <property type="match status" value="1"/>
</dbReference>
<evidence type="ECO:0000256" key="6">
    <source>
        <dbReference type="ARBA" id="ARBA00023004"/>
    </source>
</evidence>
<keyword evidence="8" id="KW-0175">Coiled coil</keyword>
<evidence type="ECO:0000256" key="4">
    <source>
        <dbReference type="ARBA" id="ARBA00022729"/>
    </source>
</evidence>
<dbReference type="GO" id="GO:0046872">
    <property type="term" value="F:metal ion binding"/>
    <property type="evidence" value="ECO:0007669"/>
    <property type="project" value="UniProtKB-KW"/>
</dbReference>
<name>A0A5K7XHK2_9BACT</name>
<evidence type="ECO:0000259" key="10">
    <source>
        <dbReference type="PROSITE" id="PS51007"/>
    </source>
</evidence>
<feature type="region of interest" description="Disordered" evidence="9">
    <location>
        <begin position="30"/>
        <end position="104"/>
    </location>
</feature>
<feature type="coiled-coil region" evidence="8">
    <location>
        <begin position="338"/>
        <end position="372"/>
    </location>
</feature>
<proteinExistence type="predicted"/>
<dbReference type="RefSeq" id="WP_232536253.1">
    <property type="nucleotide sequence ID" value="NZ_AP021861.1"/>
</dbReference>
<dbReference type="InterPro" id="IPR051395">
    <property type="entry name" value="Cytochrome_c_Peroxidase/MauG"/>
</dbReference>
<keyword evidence="12" id="KW-1185">Reference proteome</keyword>
<feature type="domain" description="Cytochrome c" evidence="10">
    <location>
        <begin position="194"/>
        <end position="321"/>
    </location>
</feature>
<evidence type="ECO:0000256" key="8">
    <source>
        <dbReference type="SAM" id="Coils"/>
    </source>
</evidence>
<dbReference type="InterPro" id="IPR009056">
    <property type="entry name" value="Cyt_c-like_dom"/>
</dbReference>
<evidence type="ECO:0000256" key="7">
    <source>
        <dbReference type="PROSITE-ProRule" id="PRU00433"/>
    </source>
</evidence>
<dbReference type="GO" id="GO:0009055">
    <property type="term" value="F:electron transfer activity"/>
    <property type="evidence" value="ECO:0007669"/>
    <property type="project" value="InterPro"/>
</dbReference>
<dbReference type="InterPro" id="IPR004852">
    <property type="entry name" value="Di-haem_cyt_c_peroxidsae"/>
</dbReference>
<dbReference type="SUPFAM" id="SSF46626">
    <property type="entry name" value="Cytochrome c"/>
    <property type="match status" value="2"/>
</dbReference>
<organism evidence="11 12">
    <name type="scientific">Lacipirellula parvula</name>
    <dbReference type="NCBI Taxonomy" id="2650471"/>
    <lineage>
        <taxon>Bacteria</taxon>
        <taxon>Pseudomonadati</taxon>
        <taxon>Planctomycetota</taxon>
        <taxon>Planctomycetia</taxon>
        <taxon>Pirellulales</taxon>
        <taxon>Lacipirellulaceae</taxon>
        <taxon>Lacipirellula</taxon>
    </lineage>
</organism>
<keyword evidence="5 11" id="KW-0560">Oxidoreductase</keyword>
<keyword evidence="4" id="KW-0732">Signal</keyword>
<evidence type="ECO:0000256" key="1">
    <source>
        <dbReference type="ARBA" id="ARBA00004196"/>
    </source>
</evidence>
<dbReference type="Proteomes" id="UP000326837">
    <property type="component" value="Chromosome"/>
</dbReference>
<gene>
    <name evidence="11" type="ORF">PLANPX_5972</name>
</gene>
<reference evidence="12" key="1">
    <citation type="submission" date="2019-10" db="EMBL/GenBank/DDBJ databases">
        <title>Lacipirellula parvula gen. nov., sp. nov., representing a lineage of planctomycetes widespread in freshwater anoxic habitats, and description of the family Lacipirellulaceae.</title>
        <authorList>
            <person name="Dedysh S.N."/>
            <person name="Kulichevskaya I.S."/>
            <person name="Beletsky A.V."/>
            <person name="Rakitin A.L."/>
            <person name="Mardanov A.V."/>
            <person name="Ivanova A.A."/>
            <person name="Saltykova V.X."/>
            <person name="Rijpstra W.I.C."/>
            <person name="Sinninghe Damste J.S."/>
            <person name="Ravin N.V."/>
        </authorList>
    </citation>
    <scope>NUCLEOTIDE SEQUENCE [LARGE SCALE GENOMIC DNA]</scope>
    <source>
        <strain evidence="12">PX69</strain>
    </source>
</reference>
<dbReference type="PANTHER" id="PTHR30600:SF10">
    <property type="entry name" value="BLL6722 PROTEIN"/>
    <property type="match status" value="1"/>
</dbReference>
<dbReference type="AlphaFoldDB" id="A0A5K7XHK2"/>
<dbReference type="GO" id="GO:0030313">
    <property type="term" value="C:cell envelope"/>
    <property type="evidence" value="ECO:0007669"/>
    <property type="project" value="UniProtKB-SubCell"/>
</dbReference>
<protein>
    <submittedName>
        <fullName evidence="11">Cytochrome c551 peroxidase</fullName>
        <ecNumber evidence="11">1.11.1.5</ecNumber>
    </submittedName>
</protein>
<evidence type="ECO:0000256" key="3">
    <source>
        <dbReference type="ARBA" id="ARBA00022723"/>
    </source>
</evidence>
<keyword evidence="2 7" id="KW-0349">Heme</keyword>
<feature type="compositionally biased region" description="Basic and acidic residues" evidence="9">
    <location>
        <begin position="39"/>
        <end position="52"/>
    </location>
</feature>
<sequence>MARFIVVVVVLVAIALLANKYLFGDGDAPPAKGKAAAAKQDDAKAADEKADDAGEDAEELAADAAAKKAQAGGPAPKFPAEDAGEEAAADAVASADVDTDLEQEPGVEPKLDAEADLAAPGEKITKMLPAETVQLGDPSLTAGIPGEGEITLEEMEVWLAEPKNHVVLKPELPLGLKAGEAEMKGLDENPLTRAKIELGRQLYFDPRLSSDASVSCASCHASETGYAAATKFGVGVEGQEGNRNSPTAYNRILSGAQFWDGRAASLEEQAKGPIANPIEMSNTHEACIECLRGIPGYVKQFNLVFEDGLTIDNVAKAIASFERTLVTGPAPWDYYTELDAFQQQFAADIEDLDALKEEDQELYNEYMALKKASDDHPISESAIRGGKLFFSEQAGCTACHLGANFTDEKYHNLGVGMDAKEPDLGRFVISNEEIDKGAFKTPTCRNVAQTAPYMHDGSQATLEEVVEWYAKGGHPNAWLSEKVKKLELSDQDKADLVAFMKEGLTGELPQVEEDRLLPDAEVAKEKAEEELKEEKAEAKAA</sequence>
<dbReference type="GO" id="GO:0020037">
    <property type="term" value="F:heme binding"/>
    <property type="evidence" value="ECO:0007669"/>
    <property type="project" value="InterPro"/>
</dbReference>
<keyword evidence="11" id="KW-0575">Peroxidase</keyword>
<dbReference type="InterPro" id="IPR036909">
    <property type="entry name" value="Cyt_c-like_dom_sf"/>
</dbReference>
<feature type="compositionally biased region" description="Low complexity" evidence="9">
    <location>
        <begin position="62"/>
        <end position="75"/>
    </location>
</feature>
<dbReference type="Gene3D" id="1.10.760.10">
    <property type="entry name" value="Cytochrome c-like domain"/>
    <property type="match status" value="2"/>
</dbReference>
<evidence type="ECO:0000313" key="11">
    <source>
        <dbReference type="EMBL" id="BBO36360.1"/>
    </source>
</evidence>
<evidence type="ECO:0000256" key="9">
    <source>
        <dbReference type="SAM" id="MobiDB-lite"/>
    </source>
</evidence>
<keyword evidence="6 7" id="KW-0408">Iron</keyword>
<dbReference type="Pfam" id="PF03150">
    <property type="entry name" value="CCP_MauG"/>
    <property type="match status" value="1"/>
</dbReference>